<dbReference type="PANTHER" id="PTHR42920">
    <property type="entry name" value="OS03G0707200 PROTEIN-RELATED"/>
    <property type="match status" value="1"/>
</dbReference>
<sequence>MSTRFPAGRLATLLLVSVTAVWGSTFFLIRDLVATVPSADFLAVRFAIAAVVMAVVFRRQLLALTRREVMIGVVLGVLYGLAQLLQTIGLEHTDASVSGFVTGTYVVLTPIFAAVLFRDRLPWTTWVAVLLATAGLAVLSLRGLSVGFGEALTLGSAALYALHIVGLGRWSTAGSATGLATVQAFVIAVVAGIAAVPGGLTLPADGGQWASLLYMAIVAGAVALWAQTWAQAHLPATRAAIVMTMEPVFAAFFAVLFGGESLTARMLVGGALVLTAMYVVELLGRRSPEASAEEDPPAELLHHEV</sequence>
<dbReference type="Pfam" id="PF00892">
    <property type="entry name" value="EamA"/>
    <property type="match status" value="2"/>
</dbReference>
<feature type="transmembrane region" description="Helical" evidence="7">
    <location>
        <begin position="238"/>
        <end position="258"/>
    </location>
</feature>
<accession>A0A849HG49</accession>
<evidence type="ECO:0000256" key="7">
    <source>
        <dbReference type="SAM" id="Phobius"/>
    </source>
</evidence>
<feature type="transmembrane region" description="Helical" evidence="7">
    <location>
        <begin position="39"/>
        <end position="57"/>
    </location>
</feature>
<feature type="transmembrane region" description="Helical" evidence="7">
    <location>
        <begin position="95"/>
        <end position="116"/>
    </location>
</feature>
<evidence type="ECO:0000256" key="5">
    <source>
        <dbReference type="ARBA" id="ARBA00022989"/>
    </source>
</evidence>
<dbReference type="AlphaFoldDB" id="A0A849HG49"/>
<feature type="transmembrane region" description="Helical" evidence="7">
    <location>
        <begin position="264"/>
        <end position="283"/>
    </location>
</feature>
<comment type="similarity">
    <text evidence="2">Belongs to the EamA transporter family.</text>
</comment>
<dbReference type="Gene3D" id="1.10.3730.20">
    <property type="match status" value="2"/>
</dbReference>
<feature type="transmembrane region" description="Helical" evidence="7">
    <location>
        <begin position="123"/>
        <end position="141"/>
    </location>
</feature>
<feature type="transmembrane region" description="Helical" evidence="7">
    <location>
        <begin position="179"/>
        <end position="200"/>
    </location>
</feature>
<dbReference type="SUPFAM" id="SSF103481">
    <property type="entry name" value="Multidrug resistance efflux transporter EmrE"/>
    <property type="match status" value="2"/>
</dbReference>
<dbReference type="RefSeq" id="WP_171242271.1">
    <property type="nucleotide sequence ID" value="NZ_JABEPQ010000001.1"/>
</dbReference>
<keyword evidence="3" id="KW-1003">Cell membrane</keyword>
<feature type="domain" description="EamA" evidence="8">
    <location>
        <begin position="148"/>
        <end position="280"/>
    </location>
</feature>
<evidence type="ECO:0000256" key="6">
    <source>
        <dbReference type="ARBA" id="ARBA00023136"/>
    </source>
</evidence>
<dbReference type="InterPro" id="IPR000620">
    <property type="entry name" value="EamA_dom"/>
</dbReference>
<feature type="domain" description="EamA" evidence="8">
    <location>
        <begin position="12"/>
        <end position="140"/>
    </location>
</feature>
<protein>
    <submittedName>
        <fullName evidence="9">DMT family transporter</fullName>
    </submittedName>
</protein>
<evidence type="ECO:0000313" key="10">
    <source>
        <dbReference type="Proteomes" id="UP000588586"/>
    </source>
</evidence>
<evidence type="ECO:0000256" key="1">
    <source>
        <dbReference type="ARBA" id="ARBA00004651"/>
    </source>
</evidence>
<organism evidence="9 10">
    <name type="scientific">Knoellia koreensis</name>
    <dbReference type="NCBI Taxonomy" id="2730921"/>
    <lineage>
        <taxon>Bacteria</taxon>
        <taxon>Bacillati</taxon>
        <taxon>Actinomycetota</taxon>
        <taxon>Actinomycetes</taxon>
        <taxon>Micrococcales</taxon>
        <taxon>Intrasporangiaceae</taxon>
        <taxon>Knoellia</taxon>
    </lineage>
</organism>
<evidence type="ECO:0000256" key="3">
    <source>
        <dbReference type="ARBA" id="ARBA00022475"/>
    </source>
</evidence>
<name>A0A849HG49_9MICO</name>
<feature type="transmembrane region" description="Helical" evidence="7">
    <location>
        <begin position="69"/>
        <end position="89"/>
    </location>
</feature>
<gene>
    <name evidence="9" type="ORF">HJG52_04285</name>
</gene>
<feature type="transmembrane region" description="Helical" evidence="7">
    <location>
        <begin position="206"/>
        <end position="226"/>
    </location>
</feature>
<keyword evidence="6 7" id="KW-0472">Membrane</keyword>
<evidence type="ECO:0000313" key="9">
    <source>
        <dbReference type="EMBL" id="NNM45221.1"/>
    </source>
</evidence>
<keyword evidence="10" id="KW-1185">Reference proteome</keyword>
<proteinExistence type="inferred from homology"/>
<dbReference type="GO" id="GO:0005886">
    <property type="term" value="C:plasma membrane"/>
    <property type="evidence" value="ECO:0007669"/>
    <property type="project" value="UniProtKB-SubCell"/>
</dbReference>
<reference evidence="9 10" key="1">
    <citation type="submission" date="2020-04" db="EMBL/GenBank/DDBJ databases">
        <title>Knoellia sp. isolate from air conditioner.</title>
        <authorList>
            <person name="Chea S."/>
            <person name="Kim D.-U."/>
        </authorList>
    </citation>
    <scope>NUCLEOTIDE SEQUENCE [LARGE SCALE GENOMIC DNA]</scope>
    <source>
        <strain evidence="9 10">DB2414S</strain>
    </source>
</reference>
<evidence type="ECO:0000256" key="4">
    <source>
        <dbReference type="ARBA" id="ARBA00022692"/>
    </source>
</evidence>
<keyword evidence="5 7" id="KW-1133">Transmembrane helix</keyword>
<dbReference type="InterPro" id="IPR051258">
    <property type="entry name" value="Diverse_Substrate_Transporter"/>
</dbReference>
<comment type="caution">
    <text evidence="9">The sequence shown here is derived from an EMBL/GenBank/DDBJ whole genome shotgun (WGS) entry which is preliminary data.</text>
</comment>
<feature type="transmembrane region" description="Helical" evidence="7">
    <location>
        <begin position="147"/>
        <end position="167"/>
    </location>
</feature>
<keyword evidence="4 7" id="KW-0812">Transmembrane</keyword>
<dbReference type="Proteomes" id="UP000588586">
    <property type="component" value="Unassembled WGS sequence"/>
</dbReference>
<dbReference type="EMBL" id="JABEPQ010000001">
    <property type="protein sequence ID" value="NNM45221.1"/>
    <property type="molecule type" value="Genomic_DNA"/>
</dbReference>
<dbReference type="PANTHER" id="PTHR42920:SF5">
    <property type="entry name" value="EAMA DOMAIN-CONTAINING PROTEIN"/>
    <property type="match status" value="1"/>
</dbReference>
<evidence type="ECO:0000259" key="8">
    <source>
        <dbReference type="Pfam" id="PF00892"/>
    </source>
</evidence>
<evidence type="ECO:0000256" key="2">
    <source>
        <dbReference type="ARBA" id="ARBA00007362"/>
    </source>
</evidence>
<dbReference type="InterPro" id="IPR037185">
    <property type="entry name" value="EmrE-like"/>
</dbReference>
<comment type="subcellular location">
    <subcellularLocation>
        <location evidence="1">Cell membrane</location>
        <topology evidence="1">Multi-pass membrane protein</topology>
    </subcellularLocation>
</comment>